<evidence type="ECO:0000256" key="8">
    <source>
        <dbReference type="SAM" id="Phobius"/>
    </source>
</evidence>
<evidence type="ECO:0000256" key="4">
    <source>
        <dbReference type="ARBA" id="ARBA00022692"/>
    </source>
</evidence>
<dbReference type="Gene3D" id="2.170.130.10">
    <property type="entry name" value="TonB-dependent receptor, plug domain"/>
    <property type="match status" value="1"/>
</dbReference>
<dbReference type="InterPro" id="IPR012910">
    <property type="entry name" value="Plug_dom"/>
</dbReference>
<dbReference type="Proteomes" id="UP001596958">
    <property type="component" value="Unassembled WGS sequence"/>
</dbReference>
<evidence type="ECO:0000256" key="2">
    <source>
        <dbReference type="ARBA" id="ARBA00022448"/>
    </source>
</evidence>
<sequence length="1043" mass="115177">MQKNDIAGLRYKRSRQNYAAVHAAVKAEQLCSLYFKAVALIIITLLLLLHSLTVSAQTVPIINSKLTGKVFDVKTKQSLPGATVAIKGTTHLVITDADGKFSFVTGQKFPYTLVVSYISYKTTEVVATGDPIEIGLEESQSQLNDVVVVGYGTQQRRDVVSAVTKIDPSSTRTIPEASFDAQIQGKAAGVQINSNIGVPGSDLYIRVRGATSINASNSPLYVVDGVFVNSKSLQGIAQDRSTSPMADINPADIQSIEILKDASAIAIYGSRGANGVVIVTTKKGAYGQRTKIEFNATGGFANAPADRVWKTTTGSEHATLVNEYSRNMGKPEPFRDRNTIISGVAGRGLPSEQPTYDRMSYLNRTAYLSDYNLAISGGSDKTRFYLGGGYTKQESIWKPMGFERQSLKINLDHKINSHVSIGTSNTLSRSYRDQARPANGGNGTLLQASLNIPTYLPIFDDKGTPLKWVNFDNIATLTSRVNLWSTSLHYIGNTYVDVDILKNLKFHSSFAVDYNNYDEGEYWQKNTILGNAGGRGTQSVTSLATLINEQTLTYNTKIAQHSINLLVGNTIQSTYVKNLTATGTNFPNDSYTQIKDAALQTAYQSNSRSALSSYFARVGYDYAKKYYLELTARADGSSKFAKKWGYFPGVGVSWRLSEEKFVKNITAISNLKLRASYGSVGNQEGIDDFASQGLWTGGYGYADGAGSTENPGTAPYQLANPNLKWERTTQFSTGIDIGLFNERLGIELNYYNKKTSDLLLKIPLPAISGYNTYFNNFAQISNKGFELAITSLNVKTTDFSWRTEFNISQNTNNVDKINADIPFAGRDLIRIQQGKPLYSYWLYKQLYVDPKTGDAVFEDYNKDGKITADDRQIIGSIWPKYFGGFTNSFSYKNIDLNVFFTFSFGNKVWNHNRMLGETGGTLDANRVLLATQLDRWTTSGQITDVPRLTDANYARQENSRFLEDGSFVRLRSLNLGYTFPGSFTNKLKIQKLRVFASGNNLLLFTNYKGADPESNIGQDNIQGYDYGVPPQPRAFQFGINLTL</sequence>
<evidence type="ECO:0000256" key="5">
    <source>
        <dbReference type="ARBA" id="ARBA00023136"/>
    </source>
</evidence>
<proteinExistence type="inferred from homology"/>
<evidence type="ECO:0000313" key="10">
    <source>
        <dbReference type="EMBL" id="MFD0751100.1"/>
    </source>
</evidence>
<evidence type="ECO:0000256" key="7">
    <source>
        <dbReference type="PROSITE-ProRule" id="PRU01360"/>
    </source>
</evidence>
<keyword evidence="4 7" id="KW-0812">Transmembrane</keyword>
<feature type="transmembrane region" description="Helical" evidence="8">
    <location>
        <begin position="33"/>
        <end position="52"/>
    </location>
</feature>
<feature type="domain" description="TonB-dependent receptor plug" evidence="9">
    <location>
        <begin position="156"/>
        <end position="276"/>
    </location>
</feature>
<evidence type="ECO:0000256" key="6">
    <source>
        <dbReference type="ARBA" id="ARBA00023237"/>
    </source>
</evidence>
<dbReference type="InterPro" id="IPR008969">
    <property type="entry name" value="CarboxyPept-like_regulatory"/>
</dbReference>
<dbReference type="PROSITE" id="PS52016">
    <property type="entry name" value="TONB_DEPENDENT_REC_3"/>
    <property type="match status" value="1"/>
</dbReference>
<dbReference type="InterPro" id="IPR023997">
    <property type="entry name" value="TonB-dep_OMP_SusC/RagA_CS"/>
</dbReference>
<dbReference type="SUPFAM" id="SSF56935">
    <property type="entry name" value="Porins"/>
    <property type="match status" value="1"/>
</dbReference>
<protein>
    <submittedName>
        <fullName evidence="10">SusC/RagA family TonB-linked outer membrane protein</fullName>
    </submittedName>
</protein>
<evidence type="ECO:0000256" key="1">
    <source>
        <dbReference type="ARBA" id="ARBA00004571"/>
    </source>
</evidence>
<keyword evidence="11" id="KW-1185">Reference proteome</keyword>
<dbReference type="InterPro" id="IPR023996">
    <property type="entry name" value="TonB-dep_OMP_SusC/RagA"/>
</dbReference>
<evidence type="ECO:0000256" key="3">
    <source>
        <dbReference type="ARBA" id="ARBA00022452"/>
    </source>
</evidence>
<dbReference type="RefSeq" id="WP_377100964.1">
    <property type="nucleotide sequence ID" value="NZ_JBHTHU010000010.1"/>
</dbReference>
<dbReference type="NCBIfam" id="TIGR04056">
    <property type="entry name" value="OMP_RagA_SusC"/>
    <property type="match status" value="1"/>
</dbReference>
<dbReference type="Pfam" id="PF13715">
    <property type="entry name" value="CarbopepD_reg_2"/>
    <property type="match status" value="1"/>
</dbReference>
<dbReference type="Gene3D" id="2.60.40.1120">
    <property type="entry name" value="Carboxypeptidase-like, regulatory domain"/>
    <property type="match status" value="1"/>
</dbReference>
<dbReference type="Gene3D" id="2.40.170.20">
    <property type="entry name" value="TonB-dependent receptor, beta-barrel domain"/>
    <property type="match status" value="1"/>
</dbReference>
<organism evidence="10 11">
    <name type="scientific">Mucilaginibacter calamicampi</name>
    <dbReference type="NCBI Taxonomy" id="1302352"/>
    <lineage>
        <taxon>Bacteria</taxon>
        <taxon>Pseudomonadati</taxon>
        <taxon>Bacteroidota</taxon>
        <taxon>Sphingobacteriia</taxon>
        <taxon>Sphingobacteriales</taxon>
        <taxon>Sphingobacteriaceae</taxon>
        <taxon>Mucilaginibacter</taxon>
    </lineage>
</organism>
<name>A0ABW2Z315_9SPHI</name>
<dbReference type="InterPro" id="IPR036942">
    <property type="entry name" value="Beta-barrel_TonB_sf"/>
</dbReference>
<comment type="similarity">
    <text evidence="7">Belongs to the TonB-dependent receptor family.</text>
</comment>
<keyword evidence="6 7" id="KW-0998">Cell outer membrane</keyword>
<keyword evidence="3 7" id="KW-1134">Transmembrane beta strand</keyword>
<dbReference type="InterPro" id="IPR037066">
    <property type="entry name" value="Plug_dom_sf"/>
</dbReference>
<comment type="subcellular location">
    <subcellularLocation>
        <location evidence="1 7">Cell outer membrane</location>
        <topology evidence="1 7">Multi-pass membrane protein</topology>
    </subcellularLocation>
</comment>
<accession>A0ABW2Z315</accession>
<keyword evidence="5 7" id="KW-0472">Membrane</keyword>
<dbReference type="EMBL" id="JBHTHU010000010">
    <property type="protein sequence ID" value="MFD0751100.1"/>
    <property type="molecule type" value="Genomic_DNA"/>
</dbReference>
<gene>
    <name evidence="10" type="ORF">ACFQZS_13175</name>
</gene>
<dbReference type="Pfam" id="PF07715">
    <property type="entry name" value="Plug"/>
    <property type="match status" value="1"/>
</dbReference>
<evidence type="ECO:0000313" key="11">
    <source>
        <dbReference type="Proteomes" id="UP001596958"/>
    </source>
</evidence>
<evidence type="ECO:0000259" key="9">
    <source>
        <dbReference type="Pfam" id="PF07715"/>
    </source>
</evidence>
<dbReference type="SUPFAM" id="SSF49464">
    <property type="entry name" value="Carboxypeptidase regulatory domain-like"/>
    <property type="match status" value="1"/>
</dbReference>
<reference evidence="11" key="1">
    <citation type="journal article" date="2019" name="Int. J. Syst. Evol. Microbiol.">
        <title>The Global Catalogue of Microorganisms (GCM) 10K type strain sequencing project: providing services to taxonomists for standard genome sequencing and annotation.</title>
        <authorList>
            <consortium name="The Broad Institute Genomics Platform"/>
            <consortium name="The Broad Institute Genome Sequencing Center for Infectious Disease"/>
            <person name="Wu L."/>
            <person name="Ma J."/>
        </authorList>
    </citation>
    <scope>NUCLEOTIDE SEQUENCE [LARGE SCALE GENOMIC DNA]</scope>
    <source>
        <strain evidence="11">CCUG 63418</strain>
    </source>
</reference>
<keyword evidence="8" id="KW-1133">Transmembrane helix</keyword>
<dbReference type="InterPro" id="IPR039426">
    <property type="entry name" value="TonB-dep_rcpt-like"/>
</dbReference>
<keyword evidence="2 7" id="KW-0813">Transport</keyword>
<dbReference type="NCBIfam" id="TIGR04057">
    <property type="entry name" value="SusC_RagA_signa"/>
    <property type="match status" value="1"/>
</dbReference>
<comment type="caution">
    <text evidence="10">The sequence shown here is derived from an EMBL/GenBank/DDBJ whole genome shotgun (WGS) entry which is preliminary data.</text>
</comment>